<evidence type="ECO:0000313" key="9">
    <source>
        <dbReference type="Proteomes" id="UP000019681"/>
    </source>
</evidence>
<evidence type="ECO:0000259" key="7">
    <source>
        <dbReference type="Pfam" id="PF04542"/>
    </source>
</evidence>
<comment type="subcellular location">
    <subcellularLocation>
        <location evidence="6">Cytoplasm</location>
    </subcellularLocation>
</comment>
<dbReference type="GO" id="GO:0003677">
    <property type="term" value="F:DNA binding"/>
    <property type="evidence" value="ECO:0007669"/>
    <property type="project" value="UniProtKB-UniRule"/>
</dbReference>
<feature type="short sequence motif" description="Polymerase core binding" evidence="6">
    <location>
        <begin position="36"/>
        <end position="49"/>
    </location>
</feature>
<evidence type="ECO:0000313" key="8">
    <source>
        <dbReference type="EMBL" id="EYE87854.1"/>
    </source>
</evidence>
<dbReference type="STRING" id="1403537.Q428_11105"/>
<evidence type="ECO:0000256" key="3">
    <source>
        <dbReference type="ARBA" id="ARBA00023082"/>
    </source>
</evidence>
<dbReference type="OrthoDB" id="3190733at2"/>
<dbReference type="Gene3D" id="1.10.1740.10">
    <property type="match status" value="1"/>
</dbReference>
<protein>
    <recommendedName>
        <fullName evidence="6">RNA polymerase sigma factor SigI</fullName>
    </recommendedName>
</protein>
<keyword evidence="9" id="KW-1185">Reference proteome</keyword>
<keyword evidence="2 6" id="KW-0805">Transcription regulation</keyword>
<dbReference type="GO" id="GO:0016987">
    <property type="term" value="F:sigma factor activity"/>
    <property type="evidence" value="ECO:0007669"/>
    <property type="project" value="UniProtKB-UniRule"/>
</dbReference>
<name>A0A017RTR6_9CLOT</name>
<sequence length="225" mass="26578">MRLEKDRNLFIEENKGFIYNAASNVCKKRLSWENDDELSIALIAFNNACDKYNESKGNFLVFAKVAIKNALIDFFRKCSKNAYLTFSNEDNDEFNKIETRISIDEYEKEQENKQRAEEIAMLIRELSKYKLTFDDIVKSSPSHRDTRENVLNIAYRCSSEKNIVEKIERKKILPIKEILLLTGANRKFIEKWRRYLLTLIIILSSDNYPYIKSYLDIKVGEKDEK</sequence>
<keyword evidence="4 6" id="KW-0238">DNA-binding</keyword>
<dbReference type="GO" id="GO:0006352">
    <property type="term" value="P:DNA-templated transcription initiation"/>
    <property type="evidence" value="ECO:0007669"/>
    <property type="project" value="UniProtKB-UniRule"/>
</dbReference>
<keyword evidence="6" id="KW-0346">Stress response</keyword>
<organism evidence="8 9">
    <name type="scientific">Fervidicella metallireducens AeB</name>
    <dbReference type="NCBI Taxonomy" id="1403537"/>
    <lineage>
        <taxon>Bacteria</taxon>
        <taxon>Bacillati</taxon>
        <taxon>Bacillota</taxon>
        <taxon>Clostridia</taxon>
        <taxon>Eubacteriales</taxon>
        <taxon>Clostridiaceae</taxon>
        <taxon>Fervidicella</taxon>
    </lineage>
</organism>
<evidence type="ECO:0000256" key="6">
    <source>
        <dbReference type="HAMAP-Rule" id="MF_02064"/>
    </source>
</evidence>
<accession>A0A017RTR6</accession>
<dbReference type="GO" id="GO:0005737">
    <property type="term" value="C:cytoplasm"/>
    <property type="evidence" value="ECO:0007669"/>
    <property type="project" value="UniProtKB-SubCell"/>
</dbReference>
<keyword evidence="1 6" id="KW-0963">Cytoplasm</keyword>
<gene>
    <name evidence="6" type="primary">sigI</name>
    <name evidence="8" type="ORF">Q428_11105</name>
</gene>
<dbReference type="EMBL" id="AZQP01000036">
    <property type="protein sequence ID" value="EYE87854.1"/>
    <property type="molecule type" value="Genomic_DNA"/>
</dbReference>
<keyword evidence="3 6" id="KW-0731">Sigma factor</keyword>
<dbReference type="HAMAP" id="MF_02064">
    <property type="entry name" value="Sigma70_SigI"/>
    <property type="match status" value="1"/>
</dbReference>
<feature type="domain" description="RNA polymerase sigma-70 region 2" evidence="7">
    <location>
        <begin position="11"/>
        <end position="77"/>
    </location>
</feature>
<dbReference type="Proteomes" id="UP000019681">
    <property type="component" value="Unassembled WGS sequence"/>
</dbReference>
<dbReference type="SUPFAM" id="SSF88946">
    <property type="entry name" value="Sigma2 domain of RNA polymerase sigma factors"/>
    <property type="match status" value="1"/>
</dbReference>
<dbReference type="AlphaFoldDB" id="A0A017RTR6"/>
<evidence type="ECO:0000256" key="2">
    <source>
        <dbReference type="ARBA" id="ARBA00023015"/>
    </source>
</evidence>
<comment type="activity regulation">
    <text evidence="6">Negatively regulated by the anti-sigma-I factor RsgI.</text>
</comment>
<comment type="similarity">
    <text evidence="6">Belongs to the sigma-70 factor family. SigI subfamily.</text>
</comment>
<dbReference type="InterPro" id="IPR014244">
    <property type="entry name" value="RNA_pol_sigma-I"/>
</dbReference>
<dbReference type="InterPro" id="IPR013325">
    <property type="entry name" value="RNA_pol_sigma_r2"/>
</dbReference>
<evidence type="ECO:0000256" key="1">
    <source>
        <dbReference type="ARBA" id="ARBA00022490"/>
    </source>
</evidence>
<dbReference type="PIRSF" id="PIRSF038953">
    <property type="entry name" value="SigI"/>
    <property type="match status" value="1"/>
</dbReference>
<dbReference type="Pfam" id="PF04542">
    <property type="entry name" value="Sigma70_r2"/>
    <property type="match status" value="1"/>
</dbReference>
<reference evidence="8 9" key="1">
    <citation type="journal article" date="2014" name="Genome Announc.">
        <title>Draft Genome Sequence of Fervidicella metallireducens Strain AeBT, an Iron-Reducing Thermoanaerobe from the Great Artesian Basin.</title>
        <authorList>
            <person name="Patel B.K."/>
        </authorList>
    </citation>
    <scope>NUCLEOTIDE SEQUENCE [LARGE SCALE GENOMIC DNA]</scope>
    <source>
        <strain evidence="8 9">AeB</strain>
    </source>
</reference>
<evidence type="ECO:0000256" key="5">
    <source>
        <dbReference type="ARBA" id="ARBA00023163"/>
    </source>
</evidence>
<evidence type="ECO:0000256" key="4">
    <source>
        <dbReference type="ARBA" id="ARBA00023125"/>
    </source>
</evidence>
<feature type="DNA-binding region" description="H-T-H motif" evidence="6">
    <location>
        <begin position="175"/>
        <end position="194"/>
    </location>
</feature>
<proteinExistence type="inferred from homology"/>
<keyword evidence="5 6" id="KW-0804">Transcription</keyword>
<comment type="function">
    <text evidence="6">Sigma factors are initiation factors that promote the attachment of RNA polymerase to specific initiation sites and are then released.</text>
</comment>
<comment type="caution">
    <text evidence="8">The sequence shown here is derived from an EMBL/GenBank/DDBJ whole genome shotgun (WGS) entry which is preliminary data.</text>
</comment>
<comment type="subunit">
    <text evidence="6">Interacts with RsgI.</text>
</comment>
<dbReference type="InterPro" id="IPR007627">
    <property type="entry name" value="RNA_pol_sigma70_r2"/>
</dbReference>